<evidence type="ECO:0000313" key="4">
    <source>
        <dbReference type="Proteomes" id="UP000193564"/>
    </source>
</evidence>
<accession>A0A1X1TD40</accession>
<dbReference type="Pfam" id="PF05305">
    <property type="entry name" value="DUF732"/>
    <property type="match status" value="1"/>
</dbReference>
<evidence type="ECO:0000256" key="1">
    <source>
        <dbReference type="SAM" id="SignalP"/>
    </source>
</evidence>
<feature type="domain" description="DUF732" evidence="2">
    <location>
        <begin position="34"/>
        <end position="103"/>
    </location>
</feature>
<name>A0A1X1TD40_9MYCO</name>
<evidence type="ECO:0000313" key="3">
    <source>
        <dbReference type="EMBL" id="ORV42425.1"/>
    </source>
</evidence>
<keyword evidence="1" id="KW-0732">Signal</keyword>
<gene>
    <name evidence="3" type="ORF">AWC01_07950</name>
</gene>
<evidence type="ECO:0000259" key="2">
    <source>
        <dbReference type="Pfam" id="PF05305"/>
    </source>
</evidence>
<dbReference type="AlphaFoldDB" id="A0A1X1TD40"/>
<dbReference type="RefSeq" id="WP_085189750.1">
    <property type="nucleotide sequence ID" value="NZ_AP022605.1"/>
</dbReference>
<dbReference type="InterPro" id="IPR007969">
    <property type="entry name" value="DUF732"/>
</dbReference>
<reference evidence="3 4" key="1">
    <citation type="submission" date="2016-01" db="EMBL/GenBank/DDBJ databases">
        <title>The new phylogeny of the genus Mycobacterium.</title>
        <authorList>
            <person name="Tarcisio F."/>
            <person name="Conor M."/>
            <person name="Antonella G."/>
            <person name="Elisabetta G."/>
            <person name="Giulia F.S."/>
            <person name="Sara T."/>
            <person name="Anna F."/>
            <person name="Clotilde B."/>
            <person name="Roberto B."/>
            <person name="Veronica D.S."/>
            <person name="Fabio R."/>
            <person name="Monica P."/>
            <person name="Olivier J."/>
            <person name="Enrico T."/>
            <person name="Nicola S."/>
        </authorList>
    </citation>
    <scope>NUCLEOTIDE SEQUENCE [LARGE SCALE GENOMIC DNA]</scope>
    <source>
        <strain evidence="3 4">DSM 44339</strain>
    </source>
</reference>
<keyword evidence="4" id="KW-1185">Reference proteome</keyword>
<feature type="signal peptide" evidence="1">
    <location>
        <begin position="1"/>
        <end position="29"/>
    </location>
</feature>
<dbReference type="OrthoDB" id="4743565at2"/>
<protein>
    <recommendedName>
        <fullName evidence="2">DUF732 domain-containing protein</fullName>
    </recommendedName>
</protein>
<dbReference type="EMBL" id="LQOS01000022">
    <property type="protein sequence ID" value="ORV42425.1"/>
    <property type="molecule type" value="Genomic_DNA"/>
</dbReference>
<dbReference type="Proteomes" id="UP000193564">
    <property type="component" value="Unassembled WGS sequence"/>
</dbReference>
<comment type="caution">
    <text evidence="3">The sequence shown here is derived from an EMBL/GenBank/DDBJ whole genome shotgun (WGS) entry which is preliminary data.</text>
</comment>
<organism evidence="3 4">
    <name type="scientific">Mycolicibacterium doricum</name>
    <dbReference type="NCBI Taxonomy" id="126673"/>
    <lineage>
        <taxon>Bacteria</taxon>
        <taxon>Bacillati</taxon>
        <taxon>Actinomycetota</taxon>
        <taxon>Actinomycetes</taxon>
        <taxon>Mycobacteriales</taxon>
        <taxon>Mycobacteriaceae</taxon>
        <taxon>Mycolicibacterium</taxon>
    </lineage>
</organism>
<dbReference type="STRING" id="126673.AWC01_07950"/>
<proteinExistence type="predicted"/>
<sequence length="126" mass="12871">MSATARTRMAVALCAAAVTGALMTAPAAAADPVDDAFLSALNEAGVRYDNPVDTVALGKRVCPVLVEPGKDFAKAVTAVRNDGVLPDLAALVAGIAIQMYCPSMVSSVGDGTFLNWLQTTSFPGAR</sequence>
<feature type="chain" id="PRO_5038906081" description="DUF732 domain-containing protein" evidence="1">
    <location>
        <begin position="30"/>
        <end position="126"/>
    </location>
</feature>